<reference evidence="1" key="1">
    <citation type="submission" date="2019-08" db="EMBL/GenBank/DDBJ databases">
        <title>Sus scorfa domesticus a preclinical model for human phage therapy.</title>
        <authorList>
            <person name="Colom J."/>
            <person name="Baig A."/>
            <person name="Barrow P."/>
            <person name="Atterbury R."/>
        </authorList>
    </citation>
    <scope>NUCLEOTIDE SEQUENCE</scope>
</reference>
<proteinExistence type="predicted"/>
<protein>
    <submittedName>
        <fullName evidence="1">Tailspike</fullName>
    </submittedName>
</protein>
<dbReference type="Gene3D" id="2.10.10.80">
    <property type="match status" value="1"/>
</dbReference>
<evidence type="ECO:0000313" key="1">
    <source>
        <dbReference type="EMBL" id="QFR58604.1"/>
    </source>
</evidence>
<organism evidence="1 2">
    <name type="scientific">Escherichia phage vB_EcolP_P433.1</name>
    <dbReference type="NCBI Taxonomy" id="2653657"/>
    <lineage>
        <taxon>Viruses</taxon>
        <taxon>Duplodnaviria</taxon>
        <taxon>Heunggongvirae</taxon>
        <taxon>Uroviricota</taxon>
        <taxon>Caudoviricetes</taxon>
        <taxon>Autographivirales</taxon>
        <taxon>Autosignataviridae</taxon>
        <taxon>Molineuxvirinae</taxon>
        <taxon>Rodentiumvirus</taxon>
        <taxon>Rodentiumvirus PP433</taxon>
    </lineage>
</organism>
<gene>
    <name evidence="1" type="ORF">P4331_9</name>
</gene>
<dbReference type="Proteomes" id="UP000827870">
    <property type="component" value="Segment"/>
</dbReference>
<keyword evidence="2" id="KW-1185">Reference proteome</keyword>
<name>A0AAE6NYN6_9CAUD</name>
<dbReference type="EMBL" id="MN384978">
    <property type="protein sequence ID" value="QFR58604.1"/>
    <property type="molecule type" value="Genomic_DNA"/>
</dbReference>
<accession>A0AAE6NYN6</accession>
<sequence length="684" mass="75467">MAGLTRAGRNVLSLNVPTLNTFEGGGVAQGMADMFLFNRDIYVWSGDYPHTVNPGSSPFTEGIGEGKWTSIIDTSKGVDLLTLLPTKDADGLNTVFSQLRGYGIKVYASVPTEININKDVTLYGDMDLSNLTFNLTGGNVTLADERTDVSKSFTVINYPLTELSNQLNVSESLDGWDNSLVKITSQEVDLYRYLNGRYDARMKCEVNLMTKSGNLAYTFKNTYNSGVTCTLYKLPASYITVVLPKFKGAVTKWAFNITRSKVNVYGVVDSNISVPVDRSILSSGDTYGVNWHVNMSGGPQPDNNSRYSILMEYTLKHSFLGCTCGSGWRFADGNYCRDVVLRDSVVPSFHLHYGSSGVLVDNSTVKEGVLVGTGAFDEQTRIINSNIMSFGVRTDYGEHKGDIIVKGGSIRVPEGKTGIVDLILCRSDNVLSSGNPVQPRALHLPRKIIVESEIHWPDAVTLNIVSYKNNFKTSVSPILRDFVMPTLIDFTGSVFHGKNARYEYALSYHDATTREVPIVKLTPAYSKGCKVDAYIGYRNEYASCIIGFECNMDIEYKNLVTFNTRSYIKNKGGIVRRFAGYSGGTTYAQGRVEFNETILDWDTGNNLVAGLLLVESCFIDGTRAKGDGSKPVVNSYVHRAANNICYNIVSTDTREVVDKKYRLCSREGEAANFSMGEVIVPEWL</sequence>
<evidence type="ECO:0000313" key="2">
    <source>
        <dbReference type="Proteomes" id="UP000827870"/>
    </source>
</evidence>